<dbReference type="EMBL" id="HG969191">
    <property type="protein sequence ID" value="CDO47434.1"/>
    <property type="molecule type" value="Genomic_DNA"/>
</dbReference>
<sequence length="30" mass="3474">MMFEDFGALGTRGFWNSMVFGVCFFEGRYA</sequence>
<dbReference type="AlphaFoldDB" id="X5MGK4"/>
<evidence type="ECO:0000313" key="2">
    <source>
        <dbReference type="Proteomes" id="UP000019801"/>
    </source>
</evidence>
<reference evidence="2" key="1">
    <citation type="submission" date="2013-11" db="EMBL/GenBank/DDBJ databases">
        <title>Genome sequencing of Bartonella spp. isolated from human blood.</title>
        <authorList>
            <person name="Raoult D."/>
        </authorList>
    </citation>
    <scope>NUCLEOTIDE SEQUENCE</scope>
    <source>
        <strain evidence="2">BM1374165</strain>
    </source>
</reference>
<dbReference type="KEGG" id="bhs:BM1374165_01458"/>
<organism evidence="1 2">
    <name type="scientific">Bartonella henselae</name>
    <name type="common">Rochalimaea henselae</name>
    <dbReference type="NCBI Taxonomy" id="38323"/>
    <lineage>
        <taxon>Bacteria</taxon>
        <taxon>Pseudomonadati</taxon>
        <taxon>Pseudomonadota</taxon>
        <taxon>Alphaproteobacteria</taxon>
        <taxon>Hyphomicrobiales</taxon>
        <taxon>Bartonellaceae</taxon>
        <taxon>Bartonella</taxon>
    </lineage>
</organism>
<dbReference type="Proteomes" id="UP000019801">
    <property type="component" value="Chromosome I"/>
</dbReference>
<dbReference type="STRING" id="38323.BM1374165_01458"/>
<accession>X5MGK4</accession>
<name>X5MGK4_BARHN</name>
<gene>
    <name evidence="1" type="ORF">BM1374165_01458</name>
</gene>
<proteinExistence type="predicted"/>
<protein>
    <submittedName>
        <fullName evidence="1">Uncharacterized protein</fullName>
    </submittedName>
</protein>
<evidence type="ECO:0000313" key="1">
    <source>
        <dbReference type="EMBL" id="CDO47434.1"/>
    </source>
</evidence>
<dbReference type="PATRIC" id="fig|38323.4.peg.1593"/>